<feature type="chain" id="PRO_5012598810" description="CUB domain-containing protein" evidence="1">
    <location>
        <begin position="25"/>
        <end position="137"/>
    </location>
</feature>
<keyword evidence="1" id="KW-0732">Signal</keyword>
<evidence type="ECO:0000313" key="3">
    <source>
        <dbReference type="Proteomes" id="UP000194236"/>
    </source>
</evidence>
<name>A0A1Y3AWP7_EURMA</name>
<protein>
    <recommendedName>
        <fullName evidence="4">CUB domain-containing protein</fullName>
    </recommendedName>
</protein>
<dbReference type="Proteomes" id="UP000194236">
    <property type="component" value="Unassembled WGS sequence"/>
</dbReference>
<dbReference type="PANTHER" id="PTHR33236:SF5">
    <property type="entry name" value="CUB DOMAIN-CONTAINING PROTEIN"/>
    <property type="match status" value="1"/>
</dbReference>
<dbReference type="OrthoDB" id="2105077at2759"/>
<dbReference type="AlphaFoldDB" id="A0A1Y3AWP7"/>
<proteinExistence type="predicted"/>
<evidence type="ECO:0008006" key="4">
    <source>
        <dbReference type="Google" id="ProtNLM"/>
    </source>
</evidence>
<reference evidence="2 3" key="1">
    <citation type="submission" date="2017-03" db="EMBL/GenBank/DDBJ databases">
        <title>Genome Survey of Euroglyphus maynei.</title>
        <authorList>
            <person name="Arlian L.G."/>
            <person name="Morgan M.S."/>
            <person name="Rider S.D."/>
        </authorList>
    </citation>
    <scope>NUCLEOTIDE SEQUENCE [LARGE SCALE GENOMIC DNA]</scope>
    <source>
        <strain evidence="2">Arlian Lab</strain>
        <tissue evidence="2">Whole body</tissue>
    </source>
</reference>
<keyword evidence="3" id="KW-1185">Reference proteome</keyword>
<feature type="non-terminal residue" evidence="2">
    <location>
        <position position="137"/>
    </location>
</feature>
<evidence type="ECO:0000313" key="2">
    <source>
        <dbReference type="EMBL" id="OTF72228.1"/>
    </source>
</evidence>
<dbReference type="EMBL" id="MUJZ01057261">
    <property type="protein sequence ID" value="OTF72228.1"/>
    <property type="molecule type" value="Genomic_DNA"/>
</dbReference>
<accession>A0A1Y3AWP7</accession>
<evidence type="ECO:0000256" key="1">
    <source>
        <dbReference type="SAM" id="SignalP"/>
    </source>
</evidence>
<sequence>MYVNQLIITLTIFAIGGLVKQTEQTDATARQFWRPGGIPLFNALRLQNSACTAESGEMGTCMSEADCRNRQGFSVGTCGRSGLVCCNMKFTCGGKTAKNETLFVNPSYPAGENGTNTCQVTIQNNPGVCQLRLGNVF</sequence>
<feature type="signal peptide" evidence="1">
    <location>
        <begin position="1"/>
        <end position="24"/>
    </location>
</feature>
<gene>
    <name evidence="2" type="ORF">BLA29_012897</name>
</gene>
<dbReference type="PANTHER" id="PTHR33236">
    <property type="entry name" value="INTRAFLAGELLAR TRANSPORT PROTEIN 122 FAMILY PROTEIN-RELATED"/>
    <property type="match status" value="1"/>
</dbReference>
<organism evidence="2 3">
    <name type="scientific">Euroglyphus maynei</name>
    <name type="common">Mayne's house dust mite</name>
    <dbReference type="NCBI Taxonomy" id="6958"/>
    <lineage>
        <taxon>Eukaryota</taxon>
        <taxon>Metazoa</taxon>
        <taxon>Ecdysozoa</taxon>
        <taxon>Arthropoda</taxon>
        <taxon>Chelicerata</taxon>
        <taxon>Arachnida</taxon>
        <taxon>Acari</taxon>
        <taxon>Acariformes</taxon>
        <taxon>Sarcoptiformes</taxon>
        <taxon>Astigmata</taxon>
        <taxon>Psoroptidia</taxon>
        <taxon>Analgoidea</taxon>
        <taxon>Pyroglyphidae</taxon>
        <taxon>Pyroglyphinae</taxon>
        <taxon>Euroglyphus</taxon>
    </lineage>
</organism>
<comment type="caution">
    <text evidence="2">The sequence shown here is derived from an EMBL/GenBank/DDBJ whole genome shotgun (WGS) entry which is preliminary data.</text>
</comment>